<dbReference type="InterPro" id="IPR001173">
    <property type="entry name" value="Glyco_trans_2-like"/>
</dbReference>
<sequence length="597" mass="64015">MAEGRVTAWSRLGGGRGILLAGWVPEACRASLAAPHAIVHFRAGGGAGPLQACAGAPIAGGREARRSFVALVEEMGDGADLVAIDLWDGSAALRLGADGAMAFGVGAMRAMAQAILAEPGADAPDDGGIIAVLARPDMPDAVDPAKLAVRLRCEIEETFLIAPDGLALYGWLADPADAVRAIRLRSGDRVTPLAAGHWLPIRRRDVLESIGVGLGLDDPALGFLAFFPEGLQSGAATMLEIETRAGEVARLPLPAPGYAPLAAIRSILSAVDLPHGTAVAPIFDQVLGPVILGLNRQRLRKPATATVLDFGDRPANPLRSVIVPLYGRLDFMTYQLVQFSATLGEGTEIIYVLDDPRQRWEAEPLAHSLFARLGLPFRLLCVDRNLGFGPAVNLGVRYSSGRHLCVVNSDVFPHAVGWLDGLSAHLERDPALGIVSPLLLFEDGTVQHGGCRLTALPQFGGWRFPLHPDKGRPAVAGMAGRMDCEAVSGACIMMPRAVWQDVDGFDEDYAIGDFEDADLCMKLQARGLGCAVAADVTLFHLERQTQGRNAKWRHNLTAFNAWHFNRRWERYFAVSGQRHAASKNKIDNFSEMKRKVA</sequence>
<keyword evidence="3" id="KW-1185">Reference proteome</keyword>
<evidence type="ECO:0000313" key="2">
    <source>
        <dbReference type="EMBL" id="MBR0665580.1"/>
    </source>
</evidence>
<dbReference type="Gene3D" id="3.90.550.10">
    <property type="entry name" value="Spore Coat Polysaccharide Biosynthesis Protein SpsA, Chain A"/>
    <property type="match status" value="1"/>
</dbReference>
<accession>A0ABS5F072</accession>
<dbReference type="EMBL" id="JAAGBB010000016">
    <property type="protein sequence ID" value="MBR0665580.1"/>
    <property type="molecule type" value="Genomic_DNA"/>
</dbReference>
<dbReference type="PANTHER" id="PTHR43179:SF7">
    <property type="entry name" value="RHAMNOSYLTRANSFERASE WBBL"/>
    <property type="match status" value="1"/>
</dbReference>
<comment type="caution">
    <text evidence="2">The sequence shown here is derived from an EMBL/GenBank/DDBJ whole genome shotgun (WGS) entry which is preliminary data.</text>
</comment>
<organism evidence="2 3">
    <name type="scientific">Plastoroseomonas hellenica</name>
    <dbReference type="NCBI Taxonomy" id="2687306"/>
    <lineage>
        <taxon>Bacteria</taxon>
        <taxon>Pseudomonadati</taxon>
        <taxon>Pseudomonadota</taxon>
        <taxon>Alphaproteobacteria</taxon>
        <taxon>Acetobacterales</taxon>
        <taxon>Acetobacteraceae</taxon>
        <taxon>Plastoroseomonas</taxon>
    </lineage>
</organism>
<dbReference type="Proteomes" id="UP001196870">
    <property type="component" value="Unassembled WGS sequence"/>
</dbReference>
<evidence type="ECO:0000313" key="3">
    <source>
        <dbReference type="Proteomes" id="UP001196870"/>
    </source>
</evidence>
<dbReference type="SUPFAM" id="SSF53448">
    <property type="entry name" value="Nucleotide-diphospho-sugar transferases"/>
    <property type="match status" value="1"/>
</dbReference>
<gene>
    <name evidence="2" type="ORF">GXW71_14570</name>
</gene>
<name>A0ABS5F072_9PROT</name>
<feature type="domain" description="Glycosyltransferase 2-like" evidence="1">
    <location>
        <begin position="320"/>
        <end position="445"/>
    </location>
</feature>
<proteinExistence type="predicted"/>
<dbReference type="RefSeq" id="WP_211853254.1">
    <property type="nucleotide sequence ID" value="NZ_JAAGBB010000016.1"/>
</dbReference>
<dbReference type="Pfam" id="PF00535">
    <property type="entry name" value="Glycos_transf_2"/>
    <property type="match status" value="1"/>
</dbReference>
<protein>
    <submittedName>
        <fullName evidence="2">Glycosyltransferase</fullName>
    </submittedName>
</protein>
<reference evidence="3" key="1">
    <citation type="journal article" date="2021" name="Syst. Appl. Microbiol.">
        <title>Roseomonas hellenica sp. nov., isolated from roots of wild-growing Alkanna tinctoria.</title>
        <authorList>
            <person name="Rat A."/>
            <person name="Naranjo H.D."/>
            <person name="Lebbe L."/>
            <person name="Cnockaert M."/>
            <person name="Krigas N."/>
            <person name="Grigoriadou K."/>
            <person name="Maloupa E."/>
            <person name="Willems A."/>
        </authorList>
    </citation>
    <scope>NUCLEOTIDE SEQUENCE [LARGE SCALE GENOMIC DNA]</scope>
    <source>
        <strain evidence="3">LMG 31523</strain>
    </source>
</reference>
<dbReference type="InterPro" id="IPR029044">
    <property type="entry name" value="Nucleotide-diphossugar_trans"/>
</dbReference>
<dbReference type="PANTHER" id="PTHR43179">
    <property type="entry name" value="RHAMNOSYLTRANSFERASE WBBL"/>
    <property type="match status" value="1"/>
</dbReference>
<evidence type="ECO:0000259" key="1">
    <source>
        <dbReference type="Pfam" id="PF00535"/>
    </source>
</evidence>